<accession>A0A8X6Y686</accession>
<keyword evidence="1" id="KW-0472">Membrane</keyword>
<gene>
    <name evidence="2" type="ORF">TNIN_280751</name>
</gene>
<organism evidence="2 3">
    <name type="scientific">Trichonephila inaurata madagascariensis</name>
    <dbReference type="NCBI Taxonomy" id="2747483"/>
    <lineage>
        <taxon>Eukaryota</taxon>
        <taxon>Metazoa</taxon>
        <taxon>Ecdysozoa</taxon>
        <taxon>Arthropoda</taxon>
        <taxon>Chelicerata</taxon>
        <taxon>Arachnida</taxon>
        <taxon>Araneae</taxon>
        <taxon>Araneomorphae</taxon>
        <taxon>Entelegynae</taxon>
        <taxon>Araneoidea</taxon>
        <taxon>Nephilidae</taxon>
        <taxon>Trichonephila</taxon>
        <taxon>Trichonephila inaurata</taxon>
    </lineage>
</organism>
<keyword evidence="3" id="KW-1185">Reference proteome</keyword>
<dbReference type="AlphaFoldDB" id="A0A8X6Y686"/>
<protein>
    <submittedName>
        <fullName evidence="2">Uncharacterized protein</fullName>
    </submittedName>
</protein>
<keyword evidence="1" id="KW-0812">Transmembrane</keyword>
<dbReference type="OrthoDB" id="10369713at2759"/>
<feature type="transmembrane region" description="Helical" evidence="1">
    <location>
        <begin position="37"/>
        <end position="57"/>
    </location>
</feature>
<evidence type="ECO:0000313" key="3">
    <source>
        <dbReference type="Proteomes" id="UP000886998"/>
    </source>
</evidence>
<evidence type="ECO:0000256" key="1">
    <source>
        <dbReference type="SAM" id="Phobius"/>
    </source>
</evidence>
<evidence type="ECO:0000313" key="2">
    <source>
        <dbReference type="EMBL" id="GFY66851.1"/>
    </source>
</evidence>
<comment type="caution">
    <text evidence="2">The sequence shown here is derived from an EMBL/GenBank/DDBJ whole genome shotgun (WGS) entry which is preliminary data.</text>
</comment>
<name>A0A8X6Y686_9ARAC</name>
<keyword evidence="1" id="KW-1133">Transmembrane helix</keyword>
<reference evidence="2" key="1">
    <citation type="submission" date="2020-08" db="EMBL/GenBank/DDBJ databases">
        <title>Multicomponent nature underlies the extraordinary mechanical properties of spider dragline silk.</title>
        <authorList>
            <person name="Kono N."/>
            <person name="Nakamura H."/>
            <person name="Mori M."/>
            <person name="Yoshida Y."/>
            <person name="Ohtoshi R."/>
            <person name="Malay A.D."/>
            <person name="Moran D.A.P."/>
            <person name="Tomita M."/>
            <person name="Numata K."/>
            <person name="Arakawa K."/>
        </authorList>
    </citation>
    <scope>NUCLEOTIDE SEQUENCE</scope>
</reference>
<proteinExistence type="predicted"/>
<feature type="transmembrane region" description="Helical" evidence="1">
    <location>
        <begin position="69"/>
        <end position="89"/>
    </location>
</feature>
<dbReference type="EMBL" id="BMAV01016262">
    <property type="protein sequence ID" value="GFY66851.1"/>
    <property type="molecule type" value="Genomic_DNA"/>
</dbReference>
<sequence>MVDYNIVYESIYIVNMPPNSFDEIIDPIWNRCIQSRLSFSFCMVLGMTLSISCFSVIPSILKLPRNKAAVTVCIFSGCVFLFMCLYACCKFLQLKFIYMNEPVNPEESGVSLSDSFCIEVEPTTCTGGLEESNASTEILDLSCTPVTSSQQSTMHSHSTLEKICSYVSSHENNEFSASQDDAELIQVLSSVPDRMIQNVLGNKELIKVIRETSPNLFREILNNGRCSVSELEFSNPSKGEVPCNSRKENSVTTEKVVVSRSGIFSSVMLARAETSNRSRTIFTIEKETSDRTGILSFAETEPSGRRDTNYSAEMEPFEGSDTYFSAEMEPFEESDTYFSGEMEPFERSDTYFSAEMEPFGRSGTLLCLNGA</sequence>
<dbReference type="Proteomes" id="UP000886998">
    <property type="component" value="Unassembled WGS sequence"/>
</dbReference>